<organism evidence="1 2">
    <name type="scientific">Avena sativa</name>
    <name type="common">Oat</name>
    <dbReference type="NCBI Taxonomy" id="4498"/>
    <lineage>
        <taxon>Eukaryota</taxon>
        <taxon>Viridiplantae</taxon>
        <taxon>Streptophyta</taxon>
        <taxon>Embryophyta</taxon>
        <taxon>Tracheophyta</taxon>
        <taxon>Spermatophyta</taxon>
        <taxon>Magnoliopsida</taxon>
        <taxon>Liliopsida</taxon>
        <taxon>Poales</taxon>
        <taxon>Poaceae</taxon>
        <taxon>BOP clade</taxon>
        <taxon>Pooideae</taxon>
        <taxon>Poodae</taxon>
        <taxon>Poeae</taxon>
        <taxon>Poeae Chloroplast Group 1 (Aveneae type)</taxon>
        <taxon>Aveninae</taxon>
        <taxon>Avena</taxon>
    </lineage>
</organism>
<name>A0ACD5UIQ0_AVESA</name>
<keyword evidence="2" id="KW-1185">Reference proteome</keyword>
<proteinExistence type="predicted"/>
<dbReference type="EnsemblPlants" id="AVESA.00010b.r2.2AG0262230.1">
    <property type="protein sequence ID" value="AVESA.00010b.r2.2AG0262230.1.CDS.1"/>
    <property type="gene ID" value="AVESA.00010b.r2.2AG0262230"/>
</dbReference>
<accession>A0ACD5UIQ0</accession>
<sequence length="121" mass="13148">MAASPEFFQPAYTPRLFVATAAGSADQDDAYYHCHTPRGAEISFLGKPATCPPAPMKPRPPPASACRKRLFAAAAARDIAKLNFDDLEAMFRPAPLSDGKKQLRRRRSTRRSVVGAAFVAN</sequence>
<reference evidence="1" key="1">
    <citation type="submission" date="2021-05" db="EMBL/GenBank/DDBJ databases">
        <authorList>
            <person name="Scholz U."/>
            <person name="Mascher M."/>
            <person name="Fiebig A."/>
        </authorList>
    </citation>
    <scope>NUCLEOTIDE SEQUENCE [LARGE SCALE GENOMIC DNA]</scope>
</reference>
<dbReference type="Proteomes" id="UP001732700">
    <property type="component" value="Chromosome 2A"/>
</dbReference>
<evidence type="ECO:0000313" key="2">
    <source>
        <dbReference type="Proteomes" id="UP001732700"/>
    </source>
</evidence>
<evidence type="ECO:0000313" key="1">
    <source>
        <dbReference type="EnsemblPlants" id="AVESA.00010b.r2.2AG0262230.1.CDS.1"/>
    </source>
</evidence>
<reference evidence="1" key="2">
    <citation type="submission" date="2025-09" db="UniProtKB">
        <authorList>
            <consortium name="EnsemblPlants"/>
        </authorList>
    </citation>
    <scope>IDENTIFICATION</scope>
</reference>
<protein>
    <submittedName>
        <fullName evidence="1">Uncharacterized protein</fullName>
    </submittedName>
</protein>